<accession>A0A9P8I053</accession>
<feature type="region of interest" description="Disordered" evidence="1">
    <location>
        <begin position="1289"/>
        <end position="1313"/>
    </location>
</feature>
<sequence length="1313" mass="148312">MRAVLPGKPQAKLQAVCIGLYKGKRLIAYISSNSLVVLAAADEILQTIYHDEGEGLEAVALDEVSGKLATCSSSKVYVYRPYGGDKGMLKGALKVNDGVISTLSWGNGEELLTGGNSLTLITTNGNQSVLWTNRLANPAKLALFSYDASLIASTGRYDRLVKVWRRLSYGSDEVRFDFTYLSHPTIVTAMHWRRPCHREQTIENVLYTLCADSKLRIWAPTSAHDLQMLQLWAVIDLRESIKPRHLPPGGQSSTRFAFIIDSRDFTLATERAVQRTPKGDQEHHALEHLIEVANRSPEVCVVLDDRGNMSAWGIENVGCKSRKTTDIFNIAHIEGLKLPLPKDAVEDEQYVQFLNFCADQSEAELTILAHYFDGRIEWLEGRVEEFFDPSPRKKRLASKCVWSGHAGPIKKIVRTAAGGALVSRTNDNEGLVWKQKTRPDGTTLVRQSAVKVPEHIHRTCVLNEGDFVIFLHHGSISLWDARNTRAVHIATCNYEIRGKPLCLILLPEVEPVAKLAHVATISSDMKGIAWEVRLPIDEITNGILNGAGFECPLREFTRFDLGTQDDLCFVLPVDPAGSVVTISGFVDTFARDVAISYTHSGVLRSWTAKVDHEDQDMHWLVTSTVETGIDNPSLASGTSIRKTALVDAQKTELTIWDSRGAQLEYKERFETQEMIQDLDWTSTPDGQSILAVGFAHRVLLLSQLRYDYLNAGPAWASIREIRIQDFTPHPIGDSIWLSGGNLVVGAGNQLFVYDKKINFTEELISDLRLKSHQLVPKDLFNVVTRLNGPLPIFHPQFLAQCVLSGKPMLVQRILINLHKKLKFFSDGDKLDSFLEIPLGDFLTTADEDQSQSIRAKIREHSSYIDFIDDDEFDVFTESIAVSINEKLARIPIPQLSGQEQIHLAGIIECVGTVEKHRRSMDDNASRYLLFFKEYTLRKSQATTEQANLSWREIVWAFHSDSQEILVDLVSRQFQGKMLWEHARESGMFMWMRDLSALRAQFEVIARNHYTRTDAKNPIDCSLYYLALKKKNVLLGLWRMASWNHEQAATRRLLSNNFQEPRWRTAALKNAYALLGKHRFEYAAAFFLLADCLKDAVNVCWNQLNDIQLAIAITRVHEGDSGPILKELLEERVLPQAAREGNRWLATWAFWMLNRRDMAVRTLVSPVYTLLDRTESPGLEARLFLSNDPALVVLYRQLREKTLQTLRGASKISPIIEWDFILHNARLYDRMGCDLLALELVRNWEFLRQPPEQTRVFKTAPDPRLMLRRRSSLVVADLPNPEMLSGMKTGGLSNPPPSVFEEPEASSLLDSFGF</sequence>
<reference evidence="3" key="1">
    <citation type="submission" date="2021-03" db="EMBL/GenBank/DDBJ databases">
        <title>Comparative genomics and phylogenomic investigation of the class Geoglossomycetes provide insights into ecological specialization and systematics.</title>
        <authorList>
            <person name="Melie T."/>
            <person name="Pirro S."/>
            <person name="Miller A.N."/>
            <person name="Quandt A."/>
        </authorList>
    </citation>
    <scope>NUCLEOTIDE SEQUENCE</scope>
    <source>
        <strain evidence="3">GBOQ0MN5Z8</strain>
    </source>
</reference>
<dbReference type="PANTHER" id="PTHR13950:SF9">
    <property type="entry name" value="RABCONNECTIN-3A"/>
    <property type="match status" value="1"/>
</dbReference>
<evidence type="ECO:0000256" key="1">
    <source>
        <dbReference type="SAM" id="MobiDB-lite"/>
    </source>
</evidence>
<gene>
    <name evidence="3" type="ORF">FGG08_005518</name>
</gene>
<name>A0A9P8I053_9PEZI</name>
<feature type="domain" description="RAVE complex protein Rav1 C-terminal" evidence="2">
    <location>
        <begin position="601"/>
        <end position="1239"/>
    </location>
</feature>
<proteinExistence type="predicted"/>
<dbReference type="Proteomes" id="UP000698800">
    <property type="component" value="Unassembled WGS sequence"/>
</dbReference>
<evidence type="ECO:0000259" key="2">
    <source>
        <dbReference type="Pfam" id="PF12234"/>
    </source>
</evidence>
<dbReference type="EMBL" id="JAGHQL010000133">
    <property type="protein sequence ID" value="KAH0537711.1"/>
    <property type="molecule type" value="Genomic_DNA"/>
</dbReference>
<dbReference type="PANTHER" id="PTHR13950">
    <property type="entry name" value="RABCONNECTIN-RELATED"/>
    <property type="match status" value="1"/>
</dbReference>
<dbReference type="InterPro" id="IPR052208">
    <property type="entry name" value="DmX-like/RAVE_component"/>
</dbReference>
<dbReference type="Pfam" id="PF12234">
    <property type="entry name" value="Rav1p_C"/>
    <property type="match status" value="1"/>
</dbReference>
<dbReference type="GO" id="GO:0007035">
    <property type="term" value="P:vacuolar acidification"/>
    <property type="evidence" value="ECO:0007669"/>
    <property type="project" value="TreeGrafter"/>
</dbReference>
<dbReference type="SUPFAM" id="SSF50978">
    <property type="entry name" value="WD40 repeat-like"/>
    <property type="match status" value="2"/>
</dbReference>
<dbReference type="InterPro" id="IPR015943">
    <property type="entry name" value="WD40/YVTN_repeat-like_dom_sf"/>
</dbReference>
<dbReference type="Gene3D" id="2.130.10.10">
    <property type="entry name" value="YVTN repeat-like/Quinoprotein amine dehydrogenase"/>
    <property type="match status" value="1"/>
</dbReference>
<dbReference type="OrthoDB" id="342131at2759"/>
<protein>
    <recommendedName>
        <fullName evidence="2">RAVE complex protein Rav1 C-terminal domain-containing protein</fullName>
    </recommendedName>
</protein>
<dbReference type="InterPro" id="IPR036322">
    <property type="entry name" value="WD40_repeat_dom_sf"/>
</dbReference>
<dbReference type="InterPro" id="IPR022033">
    <property type="entry name" value="Rav1p_C"/>
</dbReference>
<organism evidence="3 4">
    <name type="scientific">Glutinoglossum americanum</name>
    <dbReference type="NCBI Taxonomy" id="1670608"/>
    <lineage>
        <taxon>Eukaryota</taxon>
        <taxon>Fungi</taxon>
        <taxon>Dikarya</taxon>
        <taxon>Ascomycota</taxon>
        <taxon>Pezizomycotina</taxon>
        <taxon>Geoglossomycetes</taxon>
        <taxon>Geoglossales</taxon>
        <taxon>Geoglossaceae</taxon>
        <taxon>Glutinoglossum</taxon>
    </lineage>
</organism>
<evidence type="ECO:0000313" key="4">
    <source>
        <dbReference type="Proteomes" id="UP000698800"/>
    </source>
</evidence>
<dbReference type="GO" id="GO:0043291">
    <property type="term" value="C:RAVE complex"/>
    <property type="evidence" value="ECO:0007669"/>
    <property type="project" value="TreeGrafter"/>
</dbReference>
<evidence type="ECO:0000313" key="3">
    <source>
        <dbReference type="EMBL" id="KAH0537711.1"/>
    </source>
</evidence>
<comment type="caution">
    <text evidence="3">The sequence shown here is derived from an EMBL/GenBank/DDBJ whole genome shotgun (WGS) entry which is preliminary data.</text>
</comment>
<keyword evidence="4" id="KW-1185">Reference proteome</keyword>